<feature type="region of interest" description="Disordered" evidence="3">
    <location>
        <begin position="222"/>
        <end position="251"/>
    </location>
</feature>
<dbReference type="Gene3D" id="1.10.10.1320">
    <property type="entry name" value="Anti-sigma factor, zinc-finger domain"/>
    <property type="match status" value="1"/>
</dbReference>
<keyword evidence="6" id="KW-1185">Reference proteome</keyword>
<dbReference type="eggNOG" id="COG5662">
    <property type="taxonomic scope" value="Bacteria"/>
</dbReference>
<dbReference type="KEGG" id="sgu:SGLAU_16980"/>
<proteinExistence type="predicted"/>
<feature type="region of interest" description="Disordered" evidence="3">
    <location>
        <begin position="86"/>
        <end position="164"/>
    </location>
</feature>
<accession>A0A089X649</accession>
<evidence type="ECO:0000256" key="1">
    <source>
        <dbReference type="ARBA" id="ARBA00023015"/>
    </source>
</evidence>
<reference evidence="6" key="1">
    <citation type="journal article" date="2015" name="J. Biotechnol.">
        <title>Complete genome sequence of the actinobacterium Streptomyces glaucescens GLA.O (DSM 40922) consisting of a linear chromosome and one linear plasmid.</title>
        <authorList>
            <person name="Ortseifen V."/>
            <person name="Winkler A."/>
            <person name="Albersmeier A."/>
            <person name="Wendler S."/>
            <person name="Puhler A."/>
            <person name="Kalinowski J."/>
            <person name="Ruckert C."/>
        </authorList>
    </citation>
    <scope>NUCLEOTIDE SEQUENCE [LARGE SCALE GENOMIC DNA]</scope>
    <source>
        <strain evidence="6">DSM 40922 / GLA O</strain>
    </source>
</reference>
<dbReference type="Proteomes" id="UP000029482">
    <property type="component" value="Chromosome"/>
</dbReference>
<evidence type="ECO:0000313" key="5">
    <source>
        <dbReference type="EMBL" id="AIR99362.1"/>
    </source>
</evidence>
<evidence type="ECO:0008006" key="7">
    <source>
        <dbReference type="Google" id="ProtNLM"/>
    </source>
</evidence>
<dbReference type="OrthoDB" id="4350643at2"/>
<keyword evidence="2" id="KW-0804">Transcription</keyword>
<keyword evidence="4" id="KW-1133">Transmembrane helix</keyword>
<dbReference type="STRING" id="1907.SGLAU_16980"/>
<evidence type="ECO:0000313" key="6">
    <source>
        <dbReference type="Proteomes" id="UP000029482"/>
    </source>
</evidence>
<name>A0A089X649_STRGA</name>
<protein>
    <recommendedName>
        <fullName evidence="7">Zinc-finger domain-containing protein</fullName>
    </recommendedName>
</protein>
<dbReference type="AlphaFoldDB" id="A0A089X649"/>
<dbReference type="InterPro" id="IPR041916">
    <property type="entry name" value="Anti_sigma_zinc_sf"/>
</dbReference>
<dbReference type="EMBL" id="CP009438">
    <property type="protein sequence ID" value="AIR99362.1"/>
    <property type="molecule type" value="Genomic_DNA"/>
</dbReference>
<feature type="compositionally biased region" description="Basic residues" evidence="3">
    <location>
        <begin position="153"/>
        <end position="164"/>
    </location>
</feature>
<organism evidence="5 6">
    <name type="scientific">Streptomyces glaucescens</name>
    <dbReference type="NCBI Taxonomy" id="1907"/>
    <lineage>
        <taxon>Bacteria</taxon>
        <taxon>Bacillati</taxon>
        <taxon>Actinomycetota</taxon>
        <taxon>Actinomycetes</taxon>
        <taxon>Kitasatosporales</taxon>
        <taxon>Streptomycetaceae</taxon>
        <taxon>Streptomyces</taxon>
    </lineage>
</organism>
<evidence type="ECO:0000256" key="3">
    <source>
        <dbReference type="SAM" id="MobiDB-lite"/>
    </source>
</evidence>
<keyword evidence="4" id="KW-0812">Transmembrane</keyword>
<dbReference type="RefSeq" id="WP_043502386.1">
    <property type="nucleotide sequence ID" value="NZ_CP009438.1"/>
</dbReference>
<feature type="compositionally biased region" description="Low complexity" evidence="3">
    <location>
        <begin position="86"/>
        <end position="99"/>
    </location>
</feature>
<evidence type="ECO:0000256" key="4">
    <source>
        <dbReference type="SAM" id="Phobius"/>
    </source>
</evidence>
<keyword evidence="4" id="KW-0472">Membrane</keyword>
<gene>
    <name evidence="5" type="ORF">SGLAU_16980</name>
</gene>
<keyword evidence="1" id="KW-0805">Transcription regulation</keyword>
<feature type="compositionally biased region" description="Low complexity" evidence="3">
    <location>
        <begin position="109"/>
        <end position="126"/>
    </location>
</feature>
<feature type="region of interest" description="Disordered" evidence="3">
    <location>
        <begin position="1"/>
        <end position="21"/>
    </location>
</feature>
<dbReference type="HOGENOM" id="CLU_863104_0_0_11"/>
<sequence>MTSTTDTAGHPDVTEISDFTEGLLPQARSTDVRRHLDECAVCADVHASLEEIRGLLGTLPGPPRMPADVAGRIDAALAAEALLNASSPEPGELPEPSGEGAEESEESGAGEPAAAHPAASHATGAGTHVSRETSATADRPAGRARVSSTGPGRKQRPGRRLGGRRRAAVLGAVLSAAALGLGSVLWMSLGGTQTNTPAQERRNTAADTFSEGRLEAQVGDLLAQEPHTRKGSRTPGGGVESAPGSDGPRVLQQPAVEVPECVQRGIGRDEQALATEKGVYEGTEVLLVVLPETSDPARVTAYIVQSTCVEQPSAGAAKVLLKRTYGR</sequence>
<feature type="transmembrane region" description="Helical" evidence="4">
    <location>
        <begin position="167"/>
        <end position="189"/>
    </location>
</feature>
<evidence type="ECO:0000256" key="2">
    <source>
        <dbReference type="ARBA" id="ARBA00023163"/>
    </source>
</evidence>